<evidence type="ECO:0000313" key="3">
    <source>
        <dbReference type="Proteomes" id="UP001273505"/>
    </source>
</evidence>
<dbReference type="Pfam" id="PF00293">
    <property type="entry name" value="NUDIX"/>
    <property type="match status" value="1"/>
</dbReference>
<comment type="caution">
    <text evidence="2">The sequence shown here is derived from an EMBL/GenBank/DDBJ whole genome shotgun (WGS) entry which is preliminary data.</text>
</comment>
<keyword evidence="3" id="KW-1185">Reference proteome</keyword>
<proteinExistence type="predicted"/>
<dbReference type="PROSITE" id="PS51462">
    <property type="entry name" value="NUDIX"/>
    <property type="match status" value="1"/>
</dbReference>
<dbReference type="CDD" id="cd04663">
    <property type="entry name" value="NUDIX_Hydrolase"/>
    <property type="match status" value="1"/>
</dbReference>
<dbReference type="Proteomes" id="UP001273505">
    <property type="component" value="Unassembled WGS sequence"/>
</dbReference>
<reference evidence="2 3" key="1">
    <citation type="submission" date="2023-11" db="EMBL/GenBank/DDBJ databases">
        <title>Gilvimarinus fulvus sp. nov., isolated from the surface of Kelp.</title>
        <authorList>
            <person name="Sun Y.Y."/>
            <person name="Gong Y."/>
            <person name="Du Z.J."/>
        </authorList>
    </citation>
    <scope>NUCLEOTIDE SEQUENCE [LARGE SCALE GENOMIC DNA]</scope>
    <source>
        <strain evidence="2 3">SDUM040013</strain>
    </source>
</reference>
<dbReference type="SUPFAM" id="SSF55811">
    <property type="entry name" value="Nudix"/>
    <property type="match status" value="1"/>
</dbReference>
<evidence type="ECO:0000313" key="2">
    <source>
        <dbReference type="EMBL" id="MDX6851463.1"/>
    </source>
</evidence>
<organism evidence="2 3">
    <name type="scientific">Gilvimarinus gilvus</name>
    <dbReference type="NCBI Taxonomy" id="3058038"/>
    <lineage>
        <taxon>Bacteria</taxon>
        <taxon>Pseudomonadati</taxon>
        <taxon>Pseudomonadota</taxon>
        <taxon>Gammaproteobacteria</taxon>
        <taxon>Cellvibrionales</taxon>
        <taxon>Cellvibrionaceae</taxon>
        <taxon>Gilvimarinus</taxon>
    </lineage>
</organism>
<dbReference type="InterPro" id="IPR015797">
    <property type="entry name" value="NUDIX_hydrolase-like_dom_sf"/>
</dbReference>
<feature type="domain" description="Nudix hydrolase" evidence="1">
    <location>
        <begin position="1"/>
        <end position="121"/>
    </location>
</feature>
<accession>A0ABU4S6D3</accession>
<dbReference type="EMBL" id="JAXAFO010000062">
    <property type="protein sequence ID" value="MDX6851463.1"/>
    <property type="molecule type" value="Genomic_DNA"/>
</dbReference>
<name>A0ABU4S6D3_9GAMM</name>
<evidence type="ECO:0000259" key="1">
    <source>
        <dbReference type="PROSITE" id="PS51462"/>
    </source>
</evidence>
<dbReference type="InterPro" id="IPR000086">
    <property type="entry name" value="NUDIX_hydrolase_dom"/>
</dbReference>
<dbReference type="Gene3D" id="3.90.79.10">
    <property type="entry name" value="Nucleoside Triphosphate Pyrophosphohydrolase"/>
    <property type="match status" value="1"/>
</dbReference>
<dbReference type="RefSeq" id="WP_302723089.1">
    <property type="nucleotide sequence ID" value="NZ_JAXAFO010000062.1"/>
</dbReference>
<gene>
    <name evidence="2" type="ORF">SCD92_18990</name>
</gene>
<sequence>MRRRENQLEILVFRHPLAGIQLAKGTIEPGETSLEASERELSEEAGISLQAKYQLLEWQRRSGEPVWGICIMEAGDGLPEEWSHYCEDDGGHVFQFFWHALSQAPSPEWHPVFVDALNAVRVALTKKVESNKALGSFNQLYCISIRIRNKSNRF</sequence>
<protein>
    <submittedName>
        <fullName evidence="2">NUDIX domain-containing protein</fullName>
    </submittedName>
</protein>